<sequence>MEIKQLSSLEKIFICQELSANEIKEGSALRGEVFSYQVAYHDENALSENLYLTVKVETDFPGKIKLYTVGNVPSEFPANPTQMDDNYITTKPGIYPDVLFPYQGEELRCHDTWQSVWISAEVPKEAPAKEYDIKILFYKEQKVYGSCSFKLQIIAAELPEQELIFTQWFYADCIADYYQTEVFSERHWELIESFAKLGAENGINTILTPVFTPPLDTAEGGERTAVQLVDISLIGTEYQFDFTKLERWIEVFRRCGYRYFEIAHLFSQWGAKYAPQILVFSDGETKKMFGWHTQAESEKYQDFLKQFLPALIRFFAERGLEKRLFFHLSDEPSKTALPQYLKLKQMLDPFLKGFRIIDACSDMAYYKDNVISCPIPAIDRIQPFLEEKVPDLWCYYCCEQGEKVSNRFIAMPSARNRIIGVQLYKYDIRGFLHWGYNFYNSALSKKHINPFLITDADGVFPSGDAFSVYPGEEGALPSIRLKVFYEAIQDMRALQLLERLAGRPAVLSLIEENGEIRFDQYPKEANYLLSLRERVNQMIAQYIV</sequence>
<gene>
    <name evidence="2" type="ORF">INF28_03820</name>
</gene>
<comment type="caution">
    <text evidence="2">The sequence shown here is derived from an EMBL/GenBank/DDBJ whole genome shotgun (WGS) entry which is preliminary data.</text>
</comment>
<accession>A0A9D5M2U1</accession>
<reference evidence="2" key="1">
    <citation type="submission" date="2020-10" db="EMBL/GenBank/DDBJ databases">
        <title>ChiBAC.</title>
        <authorList>
            <person name="Zenner C."/>
            <person name="Hitch T.C.A."/>
            <person name="Clavel T."/>
        </authorList>
    </citation>
    <scope>NUCLEOTIDE SEQUENCE</scope>
    <source>
        <strain evidence="2">DSM 107454</strain>
    </source>
</reference>
<organism evidence="2 3">
    <name type="scientific">Ructibacterium gallinarum</name>
    <dbReference type="NCBI Taxonomy" id="2779355"/>
    <lineage>
        <taxon>Bacteria</taxon>
        <taxon>Bacillati</taxon>
        <taxon>Bacillota</taxon>
        <taxon>Clostridia</taxon>
        <taxon>Eubacteriales</taxon>
        <taxon>Oscillospiraceae</taxon>
        <taxon>Ructibacterium</taxon>
    </lineage>
</organism>
<proteinExistence type="predicted"/>
<feature type="domain" description="Glycoside hydrolase 123 catalytic" evidence="1">
    <location>
        <begin position="168"/>
        <end position="497"/>
    </location>
</feature>
<keyword evidence="3" id="KW-1185">Reference proteome</keyword>
<evidence type="ECO:0000259" key="1">
    <source>
        <dbReference type="Pfam" id="PF13320"/>
    </source>
</evidence>
<protein>
    <submittedName>
        <fullName evidence="2">DUF4091 domain-containing protein</fullName>
    </submittedName>
</protein>
<evidence type="ECO:0000313" key="3">
    <source>
        <dbReference type="Proteomes" id="UP000806542"/>
    </source>
</evidence>
<dbReference type="AlphaFoldDB" id="A0A9D5M2U1"/>
<dbReference type="Proteomes" id="UP000806542">
    <property type="component" value="Unassembled WGS sequence"/>
</dbReference>
<evidence type="ECO:0000313" key="2">
    <source>
        <dbReference type="EMBL" id="MBE5039590.1"/>
    </source>
</evidence>
<name>A0A9D5M2U1_9FIRM</name>
<dbReference type="Pfam" id="PF13320">
    <property type="entry name" value="GH123_cat"/>
    <property type="match status" value="1"/>
</dbReference>
<dbReference type="InterPro" id="IPR025150">
    <property type="entry name" value="GH123_cat"/>
</dbReference>
<dbReference type="EMBL" id="JADCKB010000006">
    <property type="protein sequence ID" value="MBE5039590.1"/>
    <property type="molecule type" value="Genomic_DNA"/>
</dbReference>
<dbReference type="RefSeq" id="WP_226392153.1">
    <property type="nucleotide sequence ID" value="NZ_JADCKB010000006.1"/>
</dbReference>